<comment type="caution">
    <text evidence="2">The sequence shown here is derived from an EMBL/GenBank/DDBJ whole genome shotgun (WGS) entry which is preliminary data.</text>
</comment>
<dbReference type="InterPro" id="IPR013024">
    <property type="entry name" value="GGCT-like"/>
</dbReference>
<dbReference type="Pfam" id="PF06094">
    <property type="entry name" value="GGACT"/>
    <property type="match status" value="1"/>
</dbReference>
<keyword evidence="3" id="KW-1185">Reference proteome</keyword>
<evidence type="ECO:0000313" key="3">
    <source>
        <dbReference type="Proteomes" id="UP001645039"/>
    </source>
</evidence>
<protein>
    <submittedName>
        <fullName evidence="2">Gamma-glutamylcyclotransferase</fullName>
    </submittedName>
</protein>
<dbReference type="SUPFAM" id="SSF110857">
    <property type="entry name" value="Gamma-glutamyl cyclotransferase-like"/>
    <property type="match status" value="1"/>
</dbReference>
<dbReference type="InterPro" id="IPR036568">
    <property type="entry name" value="GGCT-like_sf"/>
</dbReference>
<dbReference type="EMBL" id="RRZD01000008">
    <property type="protein sequence ID" value="MBE0400495.1"/>
    <property type="molecule type" value="Genomic_DNA"/>
</dbReference>
<dbReference type="CDD" id="cd06661">
    <property type="entry name" value="GGCT_like"/>
    <property type="match status" value="1"/>
</dbReference>
<name>A0ABR9F205_9GAMM</name>
<dbReference type="Gene3D" id="3.10.490.10">
    <property type="entry name" value="Gamma-glutamyl cyclotransferase-like"/>
    <property type="match status" value="1"/>
</dbReference>
<evidence type="ECO:0000259" key="1">
    <source>
        <dbReference type="Pfam" id="PF06094"/>
    </source>
</evidence>
<evidence type="ECO:0000313" key="2">
    <source>
        <dbReference type="EMBL" id="MBE0400495.1"/>
    </source>
</evidence>
<dbReference type="Proteomes" id="UP001645039">
    <property type="component" value="Unassembled WGS sequence"/>
</dbReference>
<sequence length="139" mass="15828">MAGWLWLTMLSPWFYDRPDDLDDIEQRIHQVFVYGTLRYAPVRLAVMGSFGSPEDAVLVGYQRNGLDLSSQPGSQVNGLLLTIDAAELRRLDRYERLGVRYDRRTITLEDGTRAWVYLRRPGTRTALASYPALPVALVP</sequence>
<organism evidence="2 3">
    <name type="scientific">Halomonas casei</name>
    <dbReference type="NCBI Taxonomy" id="2742613"/>
    <lineage>
        <taxon>Bacteria</taxon>
        <taxon>Pseudomonadati</taxon>
        <taxon>Pseudomonadota</taxon>
        <taxon>Gammaproteobacteria</taxon>
        <taxon>Oceanospirillales</taxon>
        <taxon>Halomonadaceae</taxon>
        <taxon>Halomonas</taxon>
    </lineage>
</organism>
<feature type="domain" description="Gamma-glutamylcyclotransferase AIG2-like" evidence="1">
    <location>
        <begin position="31"/>
        <end position="121"/>
    </location>
</feature>
<gene>
    <name evidence="2" type="ORF">EI168_10305</name>
</gene>
<reference evidence="2 3" key="1">
    <citation type="submission" date="2020-07" db="EMBL/GenBank/DDBJ databases">
        <title>Halophilic bacteria isolated from french cheeses.</title>
        <authorList>
            <person name="Kothe C.I."/>
            <person name="Farah-Kraiem B."/>
            <person name="Renault P."/>
            <person name="Dridi B."/>
        </authorList>
    </citation>
    <scope>NUCLEOTIDE SEQUENCE [LARGE SCALE GENOMIC DNA]</scope>
    <source>
        <strain evidence="2 3">FME1</strain>
    </source>
</reference>
<proteinExistence type="predicted"/>
<accession>A0ABR9F205</accession>
<dbReference type="InterPro" id="IPR009288">
    <property type="entry name" value="AIG2-like_dom"/>
</dbReference>